<organism evidence="2 3">
    <name type="scientific">Symbiodinium pilosum</name>
    <name type="common">Dinoflagellate</name>
    <dbReference type="NCBI Taxonomy" id="2952"/>
    <lineage>
        <taxon>Eukaryota</taxon>
        <taxon>Sar</taxon>
        <taxon>Alveolata</taxon>
        <taxon>Dinophyceae</taxon>
        <taxon>Suessiales</taxon>
        <taxon>Symbiodiniaceae</taxon>
        <taxon>Symbiodinium</taxon>
    </lineage>
</organism>
<dbReference type="PANTHER" id="PTHR22946">
    <property type="entry name" value="DIENELACTONE HYDROLASE DOMAIN-CONTAINING PROTEIN-RELATED"/>
    <property type="match status" value="1"/>
</dbReference>
<dbReference type="SUPFAM" id="SSF53474">
    <property type="entry name" value="alpha/beta-Hydrolases"/>
    <property type="match status" value="1"/>
</dbReference>
<proteinExistence type="predicted"/>
<comment type="caution">
    <text evidence="2">The sequence shown here is derived from an EMBL/GenBank/DDBJ whole genome shotgun (WGS) entry which is preliminary data.</text>
</comment>
<protein>
    <recommendedName>
        <fullName evidence="1">Dienelactone hydrolase domain-containing protein</fullName>
    </recommendedName>
</protein>
<dbReference type="InterPro" id="IPR002925">
    <property type="entry name" value="Dienelactn_hydro"/>
</dbReference>
<evidence type="ECO:0000313" key="2">
    <source>
        <dbReference type="EMBL" id="CAE7553633.1"/>
    </source>
</evidence>
<dbReference type="OrthoDB" id="445343at2759"/>
<sequence>MDGLLRTPCRWRALMAAWLDKAREHPAVHPSFAGAIGYCFGGQAVLEQVRAGHPIQAAVTFHGLLHSRPKRVWNRGGGGYGARMSAEEFAADPSIQKAPNSYRTECKVLIENGDLDEHVPVESVEEFRKEMDVAGIDWRFHNHAQTPHGFALAPGLWSSTYRENADRRSTLSMLQLFAEVWPDFPQQPVPTNACGTELGQAIRIMPKL</sequence>
<name>A0A812TXJ1_SYMPI</name>
<dbReference type="AlphaFoldDB" id="A0A812TXJ1"/>
<evidence type="ECO:0000259" key="1">
    <source>
        <dbReference type="Pfam" id="PF01738"/>
    </source>
</evidence>
<accession>A0A812TXJ1</accession>
<dbReference type="Proteomes" id="UP000649617">
    <property type="component" value="Unassembled WGS sequence"/>
</dbReference>
<dbReference type="InterPro" id="IPR050261">
    <property type="entry name" value="FrsA_esterase"/>
</dbReference>
<dbReference type="PANTHER" id="PTHR22946:SF0">
    <property type="entry name" value="DIENELACTONE HYDROLASE DOMAIN-CONTAINING PROTEIN"/>
    <property type="match status" value="1"/>
</dbReference>
<dbReference type="GO" id="GO:0016787">
    <property type="term" value="F:hydrolase activity"/>
    <property type="evidence" value="ECO:0007669"/>
    <property type="project" value="InterPro"/>
</dbReference>
<dbReference type="Gene3D" id="3.40.50.1820">
    <property type="entry name" value="alpha/beta hydrolase"/>
    <property type="match status" value="1"/>
</dbReference>
<evidence type="ECO:0000313" key="3">
    <source>
        <dbReference type="Proteomes" id="UP000649617"/>
    </source>
</evidence>
<keyword evidence="3" id="KW-1185">Reference proteome</keyword>
<gene>
    <name evidence="2" type="ORF">SPIL2461_LOCUS14722</name>
</gene>
<reference evidence="2" key="1">
    <citation type="submission" date="2021-02" db="EMBL/GenBank/DDBJ databases">
        <authorList>
            <person name="Dougan E. K."/>
            <person name="Rhodes N."/>
            <person name="Thang M."/>
            <person name="Chan C."/>
        </authorList>
    </citation>
    <scope>NUCLEOTIDE SEQUENCE</scope>
</reference>
<dbReference type="EMBL" id="CAJNIZ010034536">
    <property type="protein sequence ID" value="CAE7553633.1"/>
    <property type="molecule type" value="Genomic_DNA"/>
</dbReference>
<dbReference type="Pfam" id="PF01738">
    <property type="entry name" value="DLH"/>
    <property type="match status" value="1"/>
</dbReference>
<feature type="domain" description="Dienelactone hydrolase" evidence="1">
    <location>
        <begin position="17"/>
        <end position="179"/>
    </location>
</feature>
<dbReference type="InterPro" id="IPR029058">
    <property type="entry name" value="AB_hydrolase_fold"/>
</dbReference>